<reference evidence="10" key="1">
    <citation type="submission" date="2016-03" db="EMBL/GenBank/DDBJ databases">
        <title>Updated assembly of Pseudogymnoascus destructans, the fungus causing white-nose syndrome of bats.</title>
        <authorList>
            <person name="Palmer J.M."/>
            <person name="Drees K.P."/>
            <person name="Foster J.T."/>
            <person name="Lindner D.L."/>
        </authorList>
    </citation>
    <scope>NUCLEOTIDE SEQUENCE [LARGE SCALE GENOMIC DNA]</scope>
    <source>
        <strain evidence="10">20631-21</strain>
    </source>
</reference>
<gene>
    <name evidence="10" type="primary">DHR2</name>
    <name evidence="10" type="ORF">VC83_08041</name>
</gene>
<dbReference type="GO" id="GO:0005524">
    <property type="term" value="F:ATP binding"/>
    <property type="evidence" value="ECO:0007669"/>
    <property type="project" value="UniProtKB-KW"/>
</dbReference>
<dbReference type="InterPro" id="IPR048333">
    <property type="entry name" value="HA2_WH"/>
</dbReference>
<comment type="catalytic activity">
    <reaction evidence="6">
        <text>ATP + H2O = ADP + phosphate + H(+)</text>
        <dbReference type="Rhea" id="RHEA:13065"/>
        <dbReference type="ChEBI" id="CHEBI:15377"/>
        <dbReference type="ChEBI" id="CHEBI:15378"/>
        <dbReference type="ChEBI" id="CHEBI:30616"/>
        <dbReference type="ChEBI" id="CHEBI:43474"/>
        <dbReference type="ChEBI" id="CHEBI:456216"/>
        <dbReference type="EC" id="3.6.4.13"/>
    </reaction>
</comment>
<dbReference type="AlphaFoldDB" id="A0A177A1C9"/>
<dbReference type="SMART" id="SM00487">
    <property type="entry name" value="DEXDc"/>
    <property type="match status" value="1"/>
</dbReference>
<keyword evidence="2" id="KW-0547">Nucleotide-binding</keyword>
<dbReference type="GO" id="GO:1990904">
    <property type="term" value="C:ribonucleoprotein complex"/>
    <property type="evidence" value="ECO:0007669"/>
    <property type="project" value="UniProtKB-ARBA"/>
</dbReference>
<keyword evidence="4 10" id="KW-0347">Helicase</keyword>
<dbReference type="GO" id="GO:0016787">
    <property type="term" value="F:hydrolase activity"/>
    <property type="evidence" value="ECO:0007669"/>
    <property type="project" value="UniProtKB-KW"/>
</dbReference>
<dbReference type="InterPro" id="IPR011545">
    <property type="entry name" value="DEAD/DEAH_box_helicase_dom"/>
</dbReference>
<dbReference type="eggNOG" id="KOG0922">
    <property type="taxonomic scope" value="Eukaryota"/>
</dbReference>
<feature type="region of interest" description="Disordered" evidence="7">
    <location>
        <begin position="194"/>
        <end position="223"/>
    </location>
</feature>
<dbReference type="Gene3D" id="1.20.120.1080">
    <property type="match status" value="1"/>
</dbReference>
<name>A0A177A1C9_9PEZI</name>
<dbReference type="CDD" id="cd17917">
    <property type="entry name" value="DEXHc_RHA-like"/>
    <property type="match status" value="1"/>
</dbReference>
<feature type="compositionally biased region" description="Basic and acidic residues" evidence="7">
    <location>
        <begin position="38"/>
        <end position="55"/>
    </location>
</feature>
<feature type="compositionally biased region" description="Polar residues" evidence="7">
    <location>
        <begin position="12"/>
        <end position="26"/>
    </location>
</feature>
<evidence type="ECO:0000256" key="4">
    <source>
        <dbReference type="ARBA" id="ARBA00022806"/>
    </source>
</evidence>
<sequence length="1035" mass="111118">MKPRMKDKSDSYETATATMSESSQEPNSKKRSISVNGEKGRVGESGDEKRRRLAGEEGAVNGNGAKKFSFEDNSGGGAVNGNGAKKTSFAEPAAVNGNGAKKTSFVEPAVNENGAKKTSFAEPAVNGNGAKKTSFAEPERSGAVNGNGAKKISLTEPASPAASSVSGGKKTSAEGAVKLVTAQVNGIKKAVVAESATANDARKPSPFGKKQKPIGLTNGATGSLRPSQRLLDEKEKKILQERRKLPIWLSGPDIKYGLRYKGNIMLLAGETGSGKSTQVPQFLMNEPWMVRKSVVIKGESVAVGGMIAITEPRRVAAISLAQRVAAETGSYLGPHCNERDRVGYAVRFESNVPRGAKIKFLTEGMLLQELLRDRHLRKYSCVVVDEVHERSVDVDLLLGFLKNTLTGDLSGRGGIPLKVVIMSATADIEKLQEYFTIPEAVPAPATTNGGGKQRKTNGVKPTGLIKEWIATTTPPPEAILDGDDIEGHPAIESRRSSTFSYSSWSGLSDTIKGSSSSAVSAAASPAGSTPTSSPADNLDTPVSPPSKPALDIFDLKGKNNTITYRISGRQHPVSTLYVPAALPDLLEASFRTIFHIHTTEPMPGDILVFLSGQDEIESLLARVVAQAGQLVKSFPRLECTPLFGQLSIEKQQLAFARPLVKNARKCILATNIAETSITVPGVRYVIDTGKAKVKEYRPHLGLQSLLAKPISQSSAIQRRGRAGREAPGKVWRLYTEEQYNALSSVERPEILRADVVEAVLKMKARGIDDIFSFPLLSPPPRDAMLKALTHLHTIGALSATGELNKTGRTMAQFPLSPNYARVLVAASRTSPACLLAAIDAIAVLSGDDIFIQPTSEEARLAAEDARKDLLRREGDILTQLTTMQKYVREAAGERKRWCGIRGVNARHMETGMSVRRQLRSACVSAGLVSSTDIAELDDAAEGEFIPMSEEAGEELLRCFLKAFVGRTAVLGADGAYRTVRGKHVVVVHPSSVMFGRKREAVMFLEHVFTNKNYAKKCSGVQADWIAEVLAGEGEE</sequence>
<organism evidence="10">
    <name type="scientific">Pseudogymnoascus destructans</name>
    <dbReference type="NCBI Taxonomy" id="655981"/>
    <lineage>
        <taxon>Eukaryota</taxon>
        <taxon>Fungi</taxon>
        <taxon>Dikarya</taxon>
        <taxon>Ascomycota</taxon>
        <taxon>Pezizomycotina</taxon>
        <taxon>Leotiomycetes</taxon>
        <taxon>Thelebolales</taxon>
        <taxon>Thelebolaceae</taxon>
        <taxon>Pseudogymnoascus</taxon>
    </lineage>
</organism>
<evidence type="ECO:0000259" key="9">
    <source>
        <dbReference type="PROSITE" id="PS51194"/>
    </source>
</evidence>
<dbReference type="Gene3D" id="3.40.50.300">
    <property type="entry name" value="P-loop containing nucleotide triphosphate hydrolases"/>
    <property type="match status" value="2"/>
</dbReference>
<dbReference type="SMART" id="SM00490">
    <property type="entry name" value="HELICc"/>
    <property type="match status" value="1"/>
</dbReference>
<feature type="compositionally biased region" description="Basic and acidic residues" evidence="7">
    <location>
        <begin position="1"/>
        <end position="11"/>
    </location>
</feature>
<evidence type="ECO:0000256" key="2">
    <source>
        <dbReference type="ARBA" id="ARBA00022741"/>
    </source>
</evidence>
<evidence type="ECO:0000256" key="1">
    <source>
        <dbReference type="ARBA" id="ARBA00012552"/>
    </source>
</evidence>
<dbReference type="Pfam" id="PF04408">
    <property type="entry name" value="WHD_HA2"/>
    <property type="match status" value="1"/>
</dbReference>
<dbReference type="Pfam" id="PF07717">
    <property type="entry name" value="OB_NTP_bind"/>
    <property type="match status" value="1"/>
</dbReference>
<keyword evidence="3" id="KW-0378">Hydrolase</keyword>
<dbReference type="InterPro" id="IPR011709">
    <property type="entry name" value="DEAD-box_helicase_OB_fold"/>
</dbReference>
<proteinExistence type="predicted"/>
<feature type="compositionally biased region" description="Low complexity" evidence="7">
    <location>
        <begin position="56"/>
        <end position="65"/>
    </location>
</feature>
<dbReference type="InterPro" id="IPR027417">
    <property type="entry name" value="P-loop_NTPase"/>
</dbReference>
<dbReference type="GO" id="GO:0005730">
    <property type="term" value="C:nucleolus"/>
    <property type="evidence" value="ECO:0007669"/>
    <property type="project" value="TreeGrafter"/>
</dbReference>
<feature type="region of interest" description="Disordered" evidence="7">
    <location>
        <begin position="520"/>
        <end position="544"/>
    </location>
</feature>
<evidence type="ECO:0000256" key="5">
    <source>
        <dbReference type="ARBA" id="ARBA00022840"/>
    </source>
</evidence>
<feature type="region of interest" description="Disordered" evidence="7">
    <location>
        <begin position="1"/>
        <end position="170"/>
    </location>
</feature>
<dbReference type="VEuPathDB" id="FungiDB:GMDG_03009"/>
<dbReference type="PANTHER" id="PTHR18934:SF118">
    <property type="entry name" value="ATP-DEPENDENT RNA HELICASE DHX33"/>
    <property type="match status" value="1"/>
</dbReference>
<dbReference type="SMART" id="SM00847">
    <property type="entry name" value="HA2"/>
    <property type="match status" value="1"/>
</dbReference>
<dbReference type="GeneID" id="36291084"/>
<dbReference type="Pfam" id="PF21010">
    <property type="entry name" value="HA2_C"/>
    <property type="match status" value="1"/>
</dbReference>
<dbReference type="PROSITE" id="PS51194">
    <property type="entry name" value="HELICASE_CTER"/>
    <property type="match status" value="1"/>
</dbReference>
<dbReference type="EC" id="3.6.4.13" evidence="1"/>
<dbReference type="GO" id="GO:0003724">
    <property type="term" value="F:RNA helicase activity"/>
    <property type="evidence" value="ECO:0007669"/>
    <property type="project" value="UniProtKB-EC"/>
</dbReference>
<dbReference type="InterPro" id="IPR002464">
    <property type="entry name" value="DNA/RNA_helicase_DEAH_CS"/>
</dbReference>
<dbReference type="PANTHER" id="PTHR18934">
    <property type="entry name" value="ATP-DEPENDENT RNA HELICASE"/>
    <property type="match status" value="1"/>
</dbReference>
<dbReference type="PROSITE" id="PS51192">
    <property type="entry name" value="HELICASE_ATP_BIND_1"/>
    <property type="match status" value="1"/>
</dbReference>
<dbReference type="CDD" id="cd18791">
    <property type="entry name" value="SF2_C_RHA"/>
    <property type="match status" value="1"/>
</dbReference>
<dbReference type="Pfam" id="PF00271">
    <property type="entry name" value="Helicase_C"/>
    <property type="match status" value="1"/>
</dbReference>
<dbReference type="Pfam" id="PF00270">
    <property type="entry name" value="DEAD"/>
    <property type="match status" value="1"/>
</dbReference>
<dbReference type="GO" id="GO:0003725">
    <property type="term" value="F:double-stranded RNA binding"/>
    <property type="evidence" value="ECO:0007669"/>
    <property type="project" value="TreeGrafter"/>
</dbReference>
<evidence type="ECO:0000313" key="10">
    <source>
        <dbReference type="EMBL" id="OAF55958.1"/>
    </source>
</evidence>
<evidence type="ECO:0000256" key="7">
    <source>
        <dbReference type="SAM" id="MobiDB-lite"/>
    </source>
</evidence>
<evidence type="ECO:0000256" key="6">
    <source>
        <dbReference type="ARBA" id="ARBA00047984"/>
    </source>
</evidence>
<feature type="domain" description="Helicase C-terminal" evidence="9">
    <location>
        <begin position="589"/>
        <end position="766"/>
    </location>
</feature>
<dbReference type="PROSITE" id="PS00690">
    <property type="entry name" value="DEAH_ATP_HELICASE"/>
    <property type="match status" value="1"/>
</dbReference>
<dbReference type="InterPro" id="IPR001650">
    <property type="entry name" value="Helicase_C-like"/>
</dbReference>
<keyword evidence="5" id="KW-0067">ATP-binding</keyword>
<dbReference type="RefSeq" id="XP_024321256.1">
    <property type="nucleotide sequence ID" value="XM_024471604.1"/>
</dbReference>
<dbReference type="EMBL" id="KV441406">
    <property type="protein sequence ID" value="OAF55958.1"/>
    <property type="molecule type" value="Genomic_DNA"/>
</dbReference>
<dbReference type="SUPFAM" id="SSF52540">
    <property type="entry name" value="P-loop containing nucleoside triphosphate hydrolases"/>
    <property type="match status" value="1"/>
</dbReference>
<dbReference type="InterPro" id="IPR007502">
    <property type="entry name" value="Helicase-assoc_dom"/>
</dbReference>
<evidence type="ECO:0000256" key="3">
    <source>
        <dbReference type="ARBA" id="ARBA00022801"/>
    </source>
</evidence>
<dbReference type="Proteomes" id="UP000077154">
    <property type="component" value="Unassembled WGS sequence"/>
</dbReference>
<evidence type="ECO:0000259" key="8">
    <source>
        <dbReference type="PROSITE" id="PS51192"/>
    </source>
</evidence>
<dbReference type="GO" id="GO:0045943">
    <property type="term" value="P:positive regulation of transcription by RNA polymerase I"/>
    <property type="evidence" value="ECO:0007669"/>
    <property type="project" value="TreeGrafter"/>
</dbReference>
<feature type="domain" description="Helicase ATP-binding" evidence="8">
    <location>
        <begin position="256"/>
        <end position="444"/>
    </location>
</feature>
<accession>A0A177A1C9</accession>
<dbReference type="InterPro" id="IPR014001">
    <property type="entry name" value="Helicase_ATP-bd"/>
</dbReference>
<protein>
    <recommendedName>
        <fullName evidence="1">RNA helicase</fullName>
        <ecNumber evidence="1">3.6.4.13</ecNumber>
    </recommendedName>
</protein>
<feature type="compositionally biased region" description="Low complexity" evidence="7">
    <location>
        <begin position="520"/>
        <end position="535"/>
    </location>
</feature>
<dbReference type="OrthoDB" id="10253254at2759"/>